<evidence type="ECO:0000256" key="8">
    <source>
        <dbReference type="ARBA" id="ARBA00023170"/>
    </source>
</evidence>
<keyword evidence="7 11" id="KW-0472">Membrane</keyword>
<dbReference type="Gene3D" id="4.10.1240.10">
    <property type="entry name" value="GPCR, family 2, extracellular hormone receptor domain"/>
    <property type="match status" value="1"/>
</dbReference>
<evidence type="ECO:0000259" key="12">
    <source>
        <dbReference type="PROSITE" id="PS50227"/>
    </source>
</evidence>
<evidence type="ECO:0000256" key="4">
    <source>
        <dbReference type="ARBA" id="ARBA00022692"/>
    </source>
</evidence>
<evidence type="ECO:0000256" key="5">
    <source>
        <dbReference type="ARBA" id="ARBA00022989"/>
    </source>
</evidence>
<dbReference type="InterPro" id="IPR001879">
    <property type="entry name" value="GPCR_2_extracellular_dom"/>
</dbReference>
<dbReference type="GO" id="GO:0008528">
    <property type="term" value="F:G protein-coupled peptide receptor activity"/>
    <property type="evidence" value="ECO:0007669"/>
    <property type="project" value="TreeGrafter"/>
</dbReference>
<evidence type="ECO:0000256" key="9">
    <source>
        <dbReference type="ARBA" id="ARBA00023180"/>
    </source>
</evidence>
<evidence type="ECO:0000256" key="6">
    <source>
        <dbReference type="ARBA" id="ARBA00023040"/>
    </source>
</evidence>
<protein>
    <submittedName>
        <fullName evidence="14">Similar to Vipr1: Vasoactive intestinal polypeptide receptor 1 (Mus musculus)</fullName>
    </submittedName>
</protein>
<evidence type="ECO:0000256" key="11">
    <source>
        <dbReference type="SAM" id="Phobius"/>
    </source>
</evidence>
<dbReference type="Proteomes" id="UP000786811">
    <property type="component" value="Unassembled WGS sequence"/>
</dbReference>
<keyword evidence="4 11" id="KW-0812">Transmembrane</keyword>
<sequence length="401" mass="46958">MIMDNIDEFIENQKNFCHQLMEDHVKVNLTNHCPPFFDGLLCWPPSNSNQTINLPCPPLYVLGYENPHGNAVATKYCNIYGEWYRNNEGTWLPIIKTISIIGYASSFLTLIAAMTIFLFIRKLQNSRNRLHMNLFSSFIMRASMALLKDWLFVDGVGLSWNVVSIDGKSAYIKEKNIWVCKVITSLWQYSIVANYSWIFIEGLYLHNLIFFSFTDTSAITCYTVFGWSVPLAVVIIWIILRIIKEDTLCWTTHNNQSFFLIIRIPIIISIMLNFVLFINIVRVLLIKMKTSVYLQRKKMQYGKWAKSTLVLIPLFGAHYAIFLGLSYHRDYQLELIWLFWDQFFASFQGSVVALLYCFLNGEVRAELKRTWRIRRSRRGVDSLSFSNRNLIKSPELRNQHR</sequence>
<accession>A0A8J2HDV8</accession>
<keyword evidence="8 14" id="KW-0675">Receptor</keyword>
<evidence type="ECO:0000313" key="15">
    <source>
        <dbReference type="Proteomes" id="UP000786811"/>
    </source>
</evidence>
<feature type="domain" description="G-protein coupled receptors family 2 profile 1" evidence="12">
    <location>
        <begin position="16"/>
        <end position="91"/>
    </location>
</feature>
<dbReference type="PANTHER" id="PTHR45620:SF1">
    <property type="entry name" value="G-PROTEIN COUPLED RECEPTORS FAMILY 2 PROFILE 2 DOMAIN-CONTAINING PROTEIN"/>
    <property type="match status" value="1"/>
</dbReference>
<evidence type="ECO:0000256" key="7">
    <source>
        <dbReference type="ARBA" id="ARBA00023136"/>
    </source>
</evidence>
<keyword evidence="9" id="KW-0325">Glycoprotein</keyword>
<dbReference type="GO" id="GO:0017046">
    <property type="term" value="F:peptide hormone binding"/>
    <property type="evidence" value="ECO:0007669"/>
    <property type="project" value="TreeGrafter"/>
</dbReference>
<dbReference type="PROSITE" id="PS00649">
    <property type="entry name" value="G_PROTEIN_RECEP_F2_1"/>
    <property type="match status" value="1"/>
</dbReference>
<keyword evidence="3" id="KW-1003">Cell membrane</keyword>
<feature type="transmembrane region" description="Helical" evidence="11">
    <location>
        <begin position="260"/>
        <end position="286"/>
    </location>
</feature>
<comment type="subcellular location">
    <subcellularLocation>
        <location evidence="1">Cell membrane</location>
        <topology evidence="1">Multi-pass membrane protein</topology>
    </subcellularLocation>
</comment>
<keyword evidence="10" id="KW-0807">Transducer</keyword>
<keyword evidence="15" id="KW-1185">Reference proteome</keyword>
<dbReference type="InterPro" id="IPR017983">
    <property type="entry name" value="GPCR_2_secretin-like_CS"/>
</dbReference>
<dbReference type="InterPro" id="IPR036445">
    <property type="entry name" value="GPCR_2_extracell_dom_sf"/>
</dbReference>
<organism evidence="14 15">
    <name type="scientific">Cotesia congregata</name>
    <name type="common">Parasitoid wasp</name>
    <name type="synonym">Apanteles congregatus</name>
    <dbReference type="NCBI Taxonomy" id="51543"/>
    <lineage>
        <taxon>Eukaryota</taxon>
        <taxon>Metazoa</taxon>
        <taxon>Ecdysozoa</taxon>
        <taxon>Arthropoda</taxon>
        <taxon>Hexapoda</taxon>
        <taxon>Insecta</taxon>
        <taxon>Pterygota</taxon>
        <taxon>Neoptera</taxon>
        <taxon>Endopterygota</taxon>
        <taxon>Hymenoptera</taxon>
        <taxon>Apocrita</taxon>
        <taxon>Ichneumonoidea</taxon>
        <taxon>Braconidae</taxon>
        <taxon>Microgastrinae</taxon>
        <taxon>Cotesia</taxon>
    </lineage>
</organism>
<dbReference type="GO" id="GO:0007166">
    <property type="term" value="P:cell surface receptor signaling pathway"/>
    <property type="evidence" value="ECO:0007669"/>
    <property type="project" value="InterPro"/>
</dbReference>
<dbReference type="OrthoDB" id="16753at2759"/>
<dbReference type="Gene3D" id="1.20.1070.10">
    <property type="entry name" value="Rhodopsin 7-helix transmembrane proteins"/>
    <property type="match status" value="1"/>
</dbReference>
<dbReference type="Pfam" id="PF00002">
    <property type="entry name" value="7tm_2"/>
    <property type="match status" value="1"/>
</dbReference>
<dbReference type="EMBL" id="CAJNRD030001121">
    <property type="protein sequence ID" value="CAG5095696.1"/>
    <property type="molecule type" value="Genomic_DNA"/>
</dbReference>
<comment type="similarity">
    <text evidence="2">Belongs to the G-protein coupled receptor 2 family.</text>
</comment>
<dbReference type="PROSITE" id="PS50227">
    <property type="entry name" value="G_PROTEIN_RECEP_F2_3"/>
    <property type="match status" value="1"/>
</dbReference>
<evidence type="ECO:0000256" key="10">
    <source>
        <dbReference type="ARBA" id="ARBA00023224"/>
    </source>
</evidence>
<name>A0A8J2HDV8_COTCN</name>
<dbReference type="SMART" id="SM00008">
    <property type="entry name" value="HormR"/>
    <property type="match status" value="1"/>
</dbReference>
<feature type="domain" description="G-protein coupled receptors family 2 profile 2" evidence="13">
    <location>
        <begin position="95"/>
        <end position="360"/>
    </location>
</feature>
<gene>
    <name evidence="14" type="ORF">HICCMSTLAB_LOCUS7837</name>
</gene>
<dbReference type="InterPro" id="IPR050332">
    <property type="entry name" value="GPCR_2"/>
</dbReference>
<dbReference type="PRINTS" id="PR00249">
    <property type="entry name" value="GPCRSECRETIN"/>
</dbReference>
<dbReference type="SUPFAM" id="SSF111418">
    <property type="entry name" value="Hormone receptor domain"/>
    <property type="match status" value="1"/>
</dbReference>
<dbReference type="Pfam" id="PF02793">
    <property type="entry name" value="HRM"/>
    <property type="match status" value="1"/>
</dbReference>
<keyword evidence="6" id="KW-0297">G-protein coupled receptor</keyword>
<dbReference type="GO" id="GO:0007188">
    <property type="term" value="P:adenylate cyclase-modulating G protein-coupled receptor signaling pathway"/>
    <property type="evidence" value="ECO:0007669"/>
    <property type="project" value="TreeGrafter"/>
</dbReference>
<feature type="transmembrane region" description="Helical" evidence="11">
    <location>
        <begin position="339"/>
        <end position="359"/>
    </location>
</feature>
<evidence type="ECO:0000313" key="14">
    <source>
        <dbReference type="EMBL" id="CAG5095696.1"/>
    </source>
</evidence>
<proteinExistence type="inferred from homology"/>
<reference evidence="14" key="1">
    <citation type="submission" date="2021-04" db="EMBL/GenBank/DDBJ databases">
        <authorList>
            <person name="Chebbi M.A.C M."/>
        </authorList>
    </citation>
    <scope>NUCLEOTIDE SEQUENCE</scope>
</reference>
<comment type="caution">
    <text evidence="14">The sequence shown here is derived from an EMBL/GenBank/DDBJ whole genome shotgun (WGS) entry which is preliminary data.</text>
</comment>
<evidence type="ECO:0000259" key="13">
    <source>
        <dbReference type="PROSITE" id="PS50261"/>
    </source>
</evidence>
<dbReference type="InterPro" id="IPR000832">
    <property type="entry name" value="GPCR_2_secretin-like"/>
</dbReference>
<dbReference type="GO" id="GO:0005886">
    <property type="term" value="C:plasma membrane"/>
    <property type="evidence" value="ECO:0007669"/>
    <property type="project" value="UniProtKB-SubCell"/>
</dbReference>
<evidence type="ECO:0000256" key="1">
    <source>
        <dbReference type="ARBA" id="ARBA00004651"/>
    </source>
</evidence>
<feature type="transmembrane region" description="Helical" evidence="11">
    <location>
        <begin position="100"/>
        <end position="120"/>
    </location>
</feature>
<feature type="non-terminal residue" evidence="14">
    <location>
        <position position="1"/>
    </location>
</feature>
<dbReference type="PANTHER" id="PTHR45620">
    <property type="entry name" value="PDF RECEPTOR-LIKE PROTEIN-RELATED"/>
    <property type="match status" value="1"/>
</dbReference>
<dbReference type="PROSITE" id="PS50261">
    <property type="entry name" value="G_PROTEIN_RECEP_F2_4"/>
    <property type="match status" value="1"/>
</dbReference>
<evidence type="ECO:0000256" key="3">
    <source>
        <dbReference type="ARBA" id="ARBA00022475"/>
    </source>
</evidence>
<evidence type="ECO:0000256" key="2">
    <source>
        <dbReference type="ARBA" id="ARBA00005314"/>
    </source>
</evidence>
<feature type="transmembrane region" description="Helical" evidence="11">
    <location>
        <begin position="220"/>
        <end position="240"/>
    </location>
</feature>
<dbReference type="InterPro" id="IPR017981">
    <property type="entry name" value="GPCR_2-like_7TM"/>
</dbReference>
<dbReference type="AlphaFoldDB" id="A0A8J2HDV8"/>
<keyword evidence="5 11" id="KW-1133">Transmembrane helix</keyword>
<feature type="transmembrane region" description="Helical" evidence="11">
    <location>
        <begin position="307"/>
        <end position="327"/>
    </location>
</feature>